<dbReference type="GO" id="GO:0015226">
    <property type="term" value="F:carnitine transmembrane transporter activity"/>
    <property type="evidence" value="ECO:0007669"/>
    <property type="project" value="TreeGrafter"/>
</dbReference>
<dbReference type="SUPFAM" id="SSF53850">
    <property type="entry name" value="Periplasmic binding protein-like II"/>
    <property type="match status" value="2"/>
</dbReference>
<gene>
    <name evidence="7" type="ORF">D1B32_19600</name>
</gene>
<dbReference type="Pfam" id="PF04069">
    <property type="entry name" value="OpuAC"/>
    <property type="match status" value="2"/>
</dbReference>
<evidence type="ECO:0000313" key="8">
    <source>
        <dbReference type="Proteomes" id="UP000285456"/>
    </source>
</evidence>
<evidence type="ECO:0000256" key="5">
    <source>
        <dbReference type="SAM" id="SignalP"/>
    </source>
</evidence>
<dbReference type="PANTHER" id="PTHR47737:SF1">
    <property type="entry name" value="GLYCINE BETAINE_PROLINE BETAINE TRANSPORT SYSTEM PERMEASE PROTEIN PROW"/>
    <property type="match status" value="1"/>
</dbReference>
<feature type="signal peptide" evidence="5">
    <location>
        <begin position="1"/>
        <end position="27"/>
    </location>
</feature>
<keyword evidence="2" id="KW-0813">Transport</keyword>
<proteinExistence type="predicted"/>
<evidence type="ECO:0000256" key="2">
    <source>
        <dbReference type="ARBA" id="ARBA00022448"/>
    </source>
</evidence>
<dbReference type="PANTHER" id="PTHR47737">
    <property type="entry name" value="GLYCINE BETAINE/PROLINE BETAINE TRANSPORT SYSTEM PERMEASE PROTEIN PROW"/>
    <property type="match status" value="1"/>
</dbReference>
<dbReference type="InterPro" id="IPR007210">
    <property type="entry name" value="ABC_Gly_betaine_transp_sub-bd"/>
</dbReference>
<keyword evidence="8" id="KW-1185">Reference proteome</keyword>
<dbReference type="PROSITE" id="PS51257">
    <property type="entry name" value="PROKAR_LIPOPROTEIN"/>
    <property type="match status" value="1"/>
</dbReference>
<keyword evidence="5" id="KW-0732">Signal</keyword>
<accession>A0A417YB96</accession>
<protein>
    <submittedName>
        <fullName evidence="7">Glycine/betaine ABC transporter</fullName>
    </submittedName>
</protein>
<evidence type="ECO:0000259" key="6">
    <source>
        <dbReference type="Pfam" id="PF04069"/>
    </source>
</evidence>
<evidence type="ECO:0000256" key="4">
    <source>
        <dbReference type="ARBA" id="ARBA00023136"/>
    </source>
</evidence>
<reference evidence="7 8" key="1">
    <citation type="journal article" date="2007" name="Int. J. Syst. Evol. Microbiol.">
        <title>Oceanobacillus profundus sp. nov., isolated from a deep-sea sediment core.</title>
        <authorList>
            <person name="Kim Y.G."/>
            <person name="Choi D.H."/>
            <person name="Hyun S."/>
            <person name="Cho B.C."/>
        </authorList>
    </citation>
    <scope>NUCLEOTIDE SEQUENCE [LARGE SCALE GENOMIC DNA]</scope>
    <source>
        <strain evidence="7 8">DSM 18246</strain>
    </source>
</reference>
<organism evidence="7 8">
    <name type="scientific">Oceanobacillus profundus</name>
    <dbReference type="NCBI Taxonomy" id="372463"/>
    <lineage>
        <taxon>Bacteria</taxon>
        <taxon>Bacillati</taxon>
        <taxon>Bacillota</taxon>
        <taxon>Bacilli</taxon>
        <taxon>Bacillales</taxon>
        <taxon>Bacillaceae</taxon>
        <taxon>Oceanobacillus</taxon>
    </lineage>
</organism>
<dbReference type="AlphaFoldDB" id="A0A417YB96"/>
<evidence type="ECO:0000256" key="3">
    <source>
        <dbReference type="ARBA" id="ARBA00022475"/>
    </source>
</evidence>
<dbReference type="GO" id="GO:0015871">
    <property type="term" value="P:choline transport"/>
    <property type="evidence" value="ECO:0007669"/>
    <property type="project" value="TreeGrafter"/>
</dbReference>
<dbReference type="Gene3D" id="3.40.190.100">
    <property type="entry name" value="Glycine betaine-binding periplasmic protein, domain 2"/>
    <property type="match status" value="1"/>
</dbReference>
<evidence type="ECO:0000313" key="7">
    <source>
        <dbReference type="EMBL" id="RHW29865.1"/>
    </source>
</evidence>
<sequence>MKQIVKKGIAFISISILMILAACQGEAGDNNSEEDNAAADISEIVGIEPGSGTMTIAEETVEAYDLDLDLLPSTEPAMITELQTALENEEPIVVTLWQPHWMFSEYDLKFLKDPQGTLGESENIHTMVRQGLEEEHPSAYKLLDNFYWEVPDMNEVMAKFGQNEDVEPREAAEEWIADNRDKVDAWTEGIDTVENETIELAYVNWDTELSSTNVVALVLEELGYTVELTPLDMGIAFESLSVGEVDGMLIAWLPVGAASYAEQYKDEIVDLGPSLEGAQQGFVVPEYMDIDSIEDLPTK</sequence>
<dbReference type="GO" id="GO:0043190">
    <property type="term" value="C:ATP-binding cassette (ABC) transporter complex"/>
    <property type="evidence" value="ECO:0007669"/>
    <property type="project" value="InterPro"/>
</dbReference>
<comment type="caution">
    <text evidence="7">The sequence shown here is derived from an EMBL/GenBank/DDBJ whole genome shotgun (WGS) entry which is preliminary data.</text>
</comment>
<keyword evidence="4" id="KW-0472">Membrane</keyword>
<dbReference type="RefSeq" id="WP_118890208.1">
    <property type="nucleotide sequence ID" value="NZ_JAMAWL010000015.1"/>
</dbReference>
<keyword evidence="3" id="KW-1003">Cell membrane</keyword>
<dbReference type="GO" id="GO:0005275">
    <property type="term" value="F:amine transmembrane transporter activity"/>
    <property type="evidence" value="ECO:0007669"/>
    <property type="project" value="TreeGrafter"/>
</dbReference>
<evidence type="ECO:0000256" key="1">
    <source>
        <dbReference type="ARBA" id="ARBA00004236"/>
    </source>
</evidence>
<dbReference type="Gene3D" id="3.10.105.10">
    <property type="entry name" value="Dipeptide-binding Protein, Domain 3"/>
    <property type="match status" value="1"/>
</dbReference>
<feature type="domain" description="ABC-type glycine betaine transport system substrate-binding" evidence="6">
    <location>
        <begin position="197"/>
        <end position="296"/>
    </location>
</feature>
<feature type="chain" id="PRO_5019142908" evidence="5">
    <location>
        <begin position="28"/>
        <end position="299"/>
    </location>
</feature>
<comment type="subcellular location">
    <subcellularLocation>
        <location evidence="1">Cell membrane</location>
    </subcellularLocation>
</comment>
<dbReference type="OrthoDB" id="9787902at2"/>
<dbReference type="EMBL" id="QWEH01000018">
    <property type="protein sequence ID" value="RHW29865.1"/>
    <property type="molecule type" value="Genomic_DNA"/>
</dbReference>
<feature type="domain" description="ABC-type glycine betaine transport system substrate-binding" evidence="6">
    <location>
        <begin position="39"/>
        <end position="177"/>
    </location>
</feature>
<dbReference type="GO" id="GO:0031460">
    <property type="term" value="P:glycine betaine transport"/>
    <property type="evidence" value="ECO:0007669"/>
    <property type="project" value="TreeGrafter"/>
</dbReference>
<name>A0A417YB96_9BACI</name>
<dbReference type="Proteomes" id="UP000285456">
    <property type="component" value="Unassembled WGS sequence"/>
</dbReference>